<protein>
    <submittedName>
        <fullName evidence="2">Uncharacterized protein</fullName>
    </submittedName>
</protein>
<keyword evidence="3" id="KW-1185">Reference proteome</keyword>
<gene>
    <name evidence="2" type="ORF">GH714_033044</name>
</gene>
<evidence type="ECO:0000313" key="2">
    <source>
        <dbReference type="EMBL" id="KAF2321037.1"/>
    </source>
</evidence>
<accession>A0A6A6N6H0</accession>
<sequence>MYADAFSSVSMSSSVSPSTSQAFLLSAGGFWFTLIIILLAPPSPPSWSLSEVVASSDVSSALMVRHDQTAFGLVLCGSVWVPDELATGFDSSGFGMTAIAGEMVEIFGGGVRVDGLSKDSSMVCHKDPHFL</sequence>
<dbReference type="Proteomes" id="UP000467840">
    <property type="component" value="Chromosome 10"/>
</dbReference>
<keyword evidence="1" id="KW-1133">Transmembrane helix</keyword>
<proteinExistence type="predicted"/>
<dbReference type="AlphaFoldDB" id="A0A6A6N6H0"/>
<feature type="transmembrane region" description="Helical" evidence="1">
    <location>
        <begin position="20"/>
        <end position="40"/>
    </location>
</feature>
<organism evidence="2 3">
    <name type="scientific">Hevea brasiliensis</name>
    <name type="common">Para rubber tree</name>
    <name type="synonym">Siphonia brasiliensis</name>
    <dbReference type="NCBI Taxonomy" id="3981"/>
    <lineage>
        <taxon>Eukaryota</taxon>
        <taxon>Viridiplantae</taxon>
        <taxon>Streptophyta</taxon>
        <taxon>Embryophyta</taxon>
        <taxon>Tracheophyta</taxon>
        <taxon>Spermatophyta</taxon>
        <taxon>Magnoliopsida</taxon>
        <taxon>eudicotyledons</taxon>
        <taxon>Gunneridae</taxon>
        <taxon>Pentapetalae</taxon>
        <taxon>rosids</taxon>
        <taxon>fabids</taxon>
        <taxon>Malpighiales</taxon>
        <taxon>Euphorbiaceae</taxon>
        <taxon>Crotonoideae</taxon>
        <taxon>Micrandreae</taxon>
        <taxon>Hevea</taxon>
    </lineage>
</organism>
<evidence type="ECO:0000256" key="1">
    <source>
        <dbReference type="SAM" id="Phobius"/>
    </source>
</evidence>
<name>A0A6A6N6H0_HEVBR</name>
<dbReference type="EMBL" id="JAAGAX010000003">
    <property type="protein sequence ID" value="KAF2321037.1"/>
    <property type="molecule type" value="Genomic_DNA"/>
</dbReference>
<evidence type="ECO:0000313" key="3">
    <source>
        <dbReference type="Proteomes" id="UP000467840"/>
    </source>
</evidence>
<keyword evidence="1" id="KW-0472">Membrane</keyword>
<reference evidence="2 3" key="1">
    <citation type="journal article" date="2020" name="Mol. Plant">
        <title>The Chromosome-Based Rubber Tree Genome Provides New Insights into Spurge Genome Evolution and Rubber Biosynthesis.</title>
        <authorList>
            <person name="Liu J."/>
            <person name="Shi C."/>
            <person name="Shi C.C."/>
            <person name="Li W."/>
            <person name="Zhang Q.J."/>
            <person name="Zhang Y."/>
            <person name="Li K."/>
            <person name="Lu H.F."/>
            <person name="Shi C."/>
            <person name="Zhu S.T."/>
            <person name="Xiao Z.Y."/>
            <person name="Nan H."/>
            <person name="Yue Y."/>
            <person name="Zhu X.G."/>
            <person name="Wu Y."/>
            <person name="Hong X.N."/>
            <person name="Fan G.Y."/>
            <person name="Tong Y."/>
            <person name="Zhang D."/>
            <person name="Mao C.L."/>
            <person name="Liu Y.L."/>
            <person name="Hao S.J."/>
            <person name="Liu W.Q."/>
            <person name="Lv M.Q."/>
            <person name="Zhang H.B."/>
            <person name="Liu Y."/>
            <person name="Hu-Tang G.R."/>
            <person name="Wang J.P."/>
            <person name="Wang J.H."/>
            <person name="Sun Y.H."/>
            <person name="Ni S.B."/>
            <person name="Chen W.B."/>
            <person name="Zhang X.C."/>
            <person name="Jiao Y.N."/>
            <person name="Eichler E.E."/>
            <person name="Li G.H."/>
            <person name="Liu X."/>
            <person name="Gao L.Z."/>
        </authorList>
    </citation>
    <scope>NUCLEOTIDE SEQUENCE [LARGE SCALE GENOMIC DNA]</scope>
    <source>
        <strain evidence="3">cv. GT1</strain>
        <tissue evidence="2">Leaf</tissue>
    </source>
</reference>
<comment type="caution">
    <text evidence="2">The sequence shown here is derived from an EMBL/GenBank/DDBJ whole genome shotgun (WGS) entry which is preliminary data.</text>
</comment>
<keyword evidence="1" id="KW-0812">Transmembrane</keyword>